<feature type="compositionally biased region" description="Polar residues" evidence="1">
    <location>
        <begin position="58"/>
        <end position="75"/>
    </location>
</feature>
<dbReference type="EMBL" id="CAJOBA010080710">
    <property type="protein sequence ID" value="CAF4440271.1"/>
    <property type="molecule type" value="Genomic_DNA"/>
</dbReference>
<feature type="non-terminal residue" evidence="2">
    <location>
        <position position="1"/>
    </location>
</feature>
<feature type="region of interest" description="Disordered" evidence="1">
    <location>
        <begin position="53"/>
        <end position="95"/>
    </location>
</feature>
<comment type="caution">
    <text evidence="2">The sequence shown here is derived from an EMBL/GenBank/DDBJ whole genome shotgun (WGS) entry which is preliminary data.</text>
</comment>
<proteinExistence type="predicted"/>
<dbReference type="AlphaFoldDB" id="A0A8S2W9B6"/>
<sequence length="95" mass="10890">IINDLVPSNYQYNSYNTGYQNYRYEAAKTTAQIVGDSLAMLNDDQCDASYQMHRNNRADSQQTRVPPPTNSNMLPVNSPARSIRRTHSDYDEIKD</sequence>
<protein>
    <submittedName>
        <fullName evidence="2">Uncharacterized protein</fullName>
    </submittedName>
</protein>
<accession>A0A8S2W9B6</accession>
<name>A0A8S2W9B6_9BILA</name>
<evidence type="ECO:0000313" key="2">
    <source>
        <dbReference type="EMBL" id="CAF4440271.1"/>
    </source>
</evidence>
<organism evidence="2 3">
    <name type="scientific">Didymodactylos carnosus</name>
    <dbReference type="NCBI Taxonomy" id="1234261"/>
    <lineage>
        <taxon>Eukaryota</taxon>
        <taxon>Metazoa</taxon>
        <taxon>Spiralia</taxon>
        <taxon>Gnathifera</taxon>
        <taxon>Rotifera</taxon>
        <taxon>Eurotatoria</taxon>
        <taxon>Bdelloidea</taxon>
        <taxon>Philodinida</taxon>
        <taxon>Philodinidae</taxon>
        <taxon>Didymodactylos</taxon>
    </lineage>
</organism>
<feature type="compositionally biased region" description="Basic and acidic residues" evidence="1">
    <location>
        <begin position="86"/>
        <end position="95"/>
    </location>
</feature>
<evidence type="ECO:0000313" key="3">
    <source>
        <dbReference type="Proteomes" id="UP000682733"/>
    </source>
</evidence>
<evidence type="ECO:0000256" key="1">
    <source>
        <dbReference type="SAM" id="MobiDB-lite"/>
    </source>
</evidence>
<gene>
    <name evidence="2" type="ORF">TMI583_LOCUS45349</name>
</gene>
<reference evidence="2" key="1">
    <citation type="submission" date="2021-02" db="EMBL/GenBank/DDBJ databases">
        <authorList>
            <person name="Nowell W R."/>
        </authorList>
    </citation>
    <scope>NUCLEOTIDE SEQUENCE</scope>
</reference>
<dbReference type="Proteomes" id="UP000682733">
    <property type="component" value="Unassembled WGS sequence"/>
</dbReference>